<dbReference type="RefSeq" id="WP_070235625.1">
    <property type="nucleotide sequence ID" value="NZ_CP017478.1"/>
</dbReference>
<dbReference type="Pfam" id="PF00535">
    <property type="entry name" value="Glycos_transf_2"/>
    <property type="match status" value="1"/>
</dbReference>
<dbReference type="PANTHER" id="PTHR22916">
    <property type="entry name" value="GLYCOSYLTRANSFERASE"/>
    <property type="match status" value="1"/>
</dbReference>
<dbReference type="GO" id="GO:0016758">
    <property type="term" value="F:hexosyltransferase activity"/>
    <property type="evidence" value="ECO:0007669"/>
    <property type="project" value="UniProtKB-ARBA"/>
</dbReference>
<dbReference type="Gene3D" id="3.90.550.10">
    <property type="entry name" value="Spore Coat Polysaccharide Biosynthesis Protein SpsA, Chain A"/>
    <property type="match status" value="1"/>
</dbReference>
<dbReference type="KEGG" id="lul:LPB138_01905"/>
<evidence type="ECO:0000313" key="3">
    <source>
        <dbReference type="Proteomes" id="UP000176050"/>
    </source>
</evidence>
<dbReference type="SUPFAM" id="SSF53448">
    <property type="entry name" value="Nucleotide-diphospho-sugar transferases"/>
    <property type="match status" value="1"/>
</dbReference>
<reference evidence="2 3" key="1">
    <citation type="submission" date="2016-10" db="EMBL/GenBank/DDBJ databases">
        <title>Lutibacter sp. LPB0138, isolated from marine gastropod.</title>
        <authorList>
            <person name="Kim E."/>
            <person name="Yi H."/>
        </authorList>
    </citation>
    <scope>NUCLEOTIDE SEQUENCE [LARGE SCALE GENOMIC DNA]</scope>
    <source>
        <strain evidence="2 3">LPB0138</strain>
    </source>
</reference>
<evidence type="ECO:0000259" key="1">
    <source>
        <dbReference type="Pfam" id="PF00535"/>
    </source>
</evidence>
<organism evidence="2 3">
    <name type="scientific">Urechidicola croceus</name>
    <dbReference type="NCBI Taxonomy" id="1850246"/>
    <lineage>
        <taxon>Bacteria</taxon>
        <taxon>Pseudomonadati</taxon>
        <taxon>Bacteroidota</taxon>
        <taxon>Flavobacteriia</taxon>
        <taxon>Flavobacteriales</taxon>
        <taxon>Flavobacteriaceae</taxon>
        <taxon>Urechidicola</taxon>
    </lineage>
</organism>
<name>A0A1D8P4J7_9FLAO</name>
<keyword evidence="3" id="KW-1185">Reference proteome</keyword>
<dbReference type="AlphaFoldDB" id="A0A1D8P4J7"/>
<dbReference type="OrthoDB" id="597270at2"/>
<protein>
    <recommendedName>
        <fullName evidence="1">Glycosyltransferase 2-like domain-containing protein</fullName>
    </recommendedName>
</protein>
<sequence length="286" mass="33356">MNLPLVSVIIPTYNRPYYLKETIESVVNQTYDNIEIIVIDDGSKNNYAEKICNEFKICRYFFKQNGGVSSSRNLGVLKSKGEFIAFLDDDDLWKSKKLSKQIAILNSQPKIDLVHSSAEIINENGQLTGKVIGASQNKIHLRSGYVFWNALGTWLVKSPTPLIRKSVFKKDMMFDESIYAGEDTDFYQRLFYRHKINYINEPLAYYRQYENPSRLSTQKEKYIGVEKKMYKNFLKMGIKNPIILNRIASRLLKTAHKRKISLKGNSKLKLSIFDIYFRPIKKLQEY</sequence>
<dbReference type="STRING" id="1850246.LPB138_01905"/>
<dbReference type="EMBL" id="CP017478">
    <property type="protein sequence ID" value="AOW19509.1"/>
    <property type="molecule type" value="Genomic_DNA"/>
</dbReference>
<accession>A0A1D8P4J7</accession>
<gene>
    <name evidence="2" type="ORF">LPB138_01905</name>
</gene>
<dbReference type="Proteomes" id="UP000176050">
    <property type="component" value="Chromosome"/>
</dbReference>
<feature type="domain" description="Glycosyltransferase 2-like" evidence="1">
    <location>
        <begin position="7"/>
        <end position="125"/>
    </location>
</feature>
<dbReference type="PANTHER" id="PTHR22916:SF3">
    <property type="entry name" value="UDP-GLCNAC:BETAGAL BETA-1,3-N-ACETYLGLUCOSAMINYLTRANSFERASE-LIKE PROTEIN 1"/>
    <property type="match status" value="1"/>
</dbReference>
<dbReference type="InterPro" id="IPR029044">
    <property type="entry name" value="Nucleotide-diphossugar_trans"/>
</dbReference>
<evidence type="ECO:0000313" key="2">
    <source>
        <dbReference type="EMBL" id="AOW19509.1"/>
    </source>
</evidence>
<dbReference type="InterPro" id="IPR001173">
    <property type="entry name" value="Glyco_trans_2-like"/>
</dbReference>
<proteinExistence type="predicted"/>